<dbReference type="Proteomes" id="UP000256601">
    <property type="component" value="Unassembled WGS sequence"/>
</dbReference>
<organism evidence="2 3">
    <name type="scientific">Yarrowia lipolytica</name>
    <name type="common">Candida lipolytica</name>
    <dbReference type="NCBI Taxonomy" id="4952"/>
    <lineage>
        <taxon>Eukaryota</taxon>
        <taxon>Fungi</taxon>
        <taxon>Dikarya</taxon>
        <taxon>Ascomycota</taxon>
        <taxon>Saccharomycotina</taxon>
        <taxon>Dipodascomycetes</taxon>
        <taxon>Dipodascales</taxon>
        <taxon>Dipodascales incertae sedis</taxon>
        <taxon>Yarrowia</taxon>
    </lineage>
</organism>
<dbReference type="EMBL" id="KZ858965">
    <property type="protein sequence ID" value="RDW27256.1"/>
    <property type="molecule type" value="Genomic_DNA"/>
</dbReference>
<reference evidence="2 3" key="1">
    <citation type="submission" date="2018-07" db="EMBL/GenBank/DDBJ databases">
        <title>Draft Genome Assemblies for Five Robust Yarrowia lipolytica Strains Exhibiting High Lipid Production and Pentose Sugar Utilization and Sugar Alcohol Secretion from Undetoxified Lignocellulosic Biomass Hydrolysates.</title>
        <authorList>
            <consortium name="DOE Joint Genome Institute"/>
            <person name="Walker C."/>
            <person name="Ryu S."/>
            <person name="Na H."/>
            <person name="Zane M."/>
            <person name="LaButti K."/>
            <person name="Lipzen A."/>
            <person name="Haridas S."/>
            <person name="Barry K."/>
            <person name="Grigoriev I.V."/>
            <person name="Quarterman J."/>
            <person name="Slininger P."/>
            <person name="Dien B."/>
            <person name="Trinh C.T."/>
        </authorList>
    </citation>
    <scope>NUCLEOTIDE SEQUENCE [LARGE SCALE GENOMIC DNA]</scope>
    <source>
        <strain evidence="2 3">YB392</strain>
    </source>
</reference>
<feature type="region of interest" description="Disordered" evidence="1">
    <location>
        <begin position="259"/>
        <end position="279"/>
    </location>
</feature>
<gene>
    <name evidence="2" type="ORF">B0I71DRAFT_163660</name>
</gene>
<dbReference type="AlphaFoldDB" id="A0A371CAB0"/>
<evidence type="ECO:0000313" key="3">
    <source>
        <dbReference type="Proteomes" id="UP000256601"/>
    </source>
</evidence>
<accession>A0A371CAB0</accession>
<feature type="region of interest" description="Disordered" evidence="1">
    <location>
        <begin position="40"/>
        <end position="59"/>
    </location>
</feature>
<proteinExistence type="predicted"/>
<protein>
    <submittedName>
        <fullName evidence="2">Uncharacterized protein</fullName>
    </submittedName>
</protein>
<name>A0A371CAB0_YARLL</name>
<dbReference type="VEuPathDB" id="FungiDB:YALI1_C13578g"/>
<evidence type="ECO:0000256" key="1">
    <source>
        <dbReference type="SAM" id="MobiDB-lite"/>
    </source>
</evidence>
<sequence>MSAGGARGAQKHLIHTINSLDDSLVRPKVQSRGPWFSTCKNGDTLGEVQDRPPSDRGSKPVIVSVDATDSTNYPDKAVHQADLGQQWLGDAQYLLYGHLNLPQNFQNLSACRVGFPTGHYHDYPESSASVMGKKEHRMDRYVAIDKRHGQAVIDLLTGKMHMCEFDHPKDLILPLMGNGPKIVLRPSMRWFSHVLKRLCQLSSKTSGARPVPQLAPDSGLYEVAKAGDHIYTKGSEKHPTFPFIVICNLDENETKEDLEDDDYHYFHNDNDEYDEDYSG</sequence>
<evidence type="ECO:0000313" key="2">
    <source>
        <dbReference type="EMBL" id="RDW27256.1"/>
    </source>
</evidence>
<feature type="compositionally biased region" description="Basic and acidic residues" evidence="1">
    <location>
        <begin position="48"/>
        <end position="58"/>
    </location>
</feature>